<keyword evidence="4" id="KW-1185">Reference proteome</keyword>
<evidence type="ECO:0000259" key="2">
    <source>
        <dbReference type="Pfam" id="PF13480"/>
    </source>
</evidence>
<dbReference type="EMBL" id="OBQC01000004">
    <property type="protein sequence ID" value="SOC38411.1"/>
    <property type="molecule type" value="Genomic_DNA"/>
</dbReference>
<organism evidence="3 4">
    <name type="scientific">Ureibacillus acetophenoni</name>
    <dbReference type="NCBI Taxonomy" id="614649"/>
    <lineage>
        <taxon>Bacteria</taxon>
        <taxon>Bacillati</taxon>
        <taxon>Bacillota</taxon>
        <taxon>Bacilli</taxon>
        <taxon>Bacillales</taxon>
        <taxon>Caryophanaceae</taxon>
        <taxon>Ureibacillus</taxon>
    </lineage>
</organism>
<dbReference type="Gene3D" id="3.40.630.30">
    <property type="match status" value="1"/>
</dbReference>
<accession>A0A285UDM8</accession>
<feature type="coiled-coil region" evidence="1">
    <location>
        <begin position="141"/>
        <end position="168"/>
    </location>
</feature>
<feature type="domain" description="BioF2-like acetyltransferase" evidence="2">
    <location>
        <begin position="153"/>
        <end position="274"/>
    </location>
</feature>
<evidence type="ECO:0000256" key="1">
    <source>
        <dbReference type="SAM" id="Coils"/>
    </source>
</evidence>
<dbReference type="GO" id="GO:0016740">
    <property type="term" value="F:transferase activity"/>
    <property type="evidence" value="ECO:0007669"/>
    <property type="project" value="UniProtKB-KW"/>
</dbReference>
<dbReference type="InterPro" id="IPR016181">
    <property type="entry name" value="Acyl_CoA_acyltransferase"/>
</dbReference>
<dbReference type="SUPFAM" id="SSF55729">
    <property type="entry name" value="Acyl-CoA N-acyltransferases (Nat)"/>
    <property type="match status" value="1"/>
</dbReference>
<keyword evidence="3" id="KW-0808">Transferase</keyword>
<dbReference type="PANTHER" id="PTHR36174:SF1">
    <property type="entry name" value="LIPID II:GLYCINE GLYCYLTRANSFERASE"/>
    <property type="match status" value="1"/>
</dbReference>
<keyword evidence="1" id="KW-0175">Coiled coil</keyword>
<name>A0A285UDM8_9BACL</name>
<sequence>MSDLEKYRLFSEHEKTIPLFSKGWWMDAVCPDEWNVILIEENERINAALPYYLKQEIGLKAIQKAPLTQNQKVWIRFPEEQKYEKKLSYEMKMLNAVIEKIEQMNLTKYQQYLHYSLTNWLPFFWKGYSQTTRYTYVIYDTSNMEQLYNNLNSNVRKLIRKAKKLVQVKENLSIGEFFDLNRMTFERHNMAIPYSFEIVSRIDQQCKERNARKILYCVDENDKIHAAAYFVWDEESVYYLMSGSVPEFRHSQSLTLLLYEGIKLAHKLGKKFDFEGSMKKNIEHHFRQFGAMQVPYHNIFKEF</sequence>
<protein>
    <submittedName>
        <fullName evidence="3">Acetyltransferase (GNAT) family protein</fullName>
    </submittedName>
</protein>
<gene>
    <name evidence="3" type="ORF">SAMN05877842_104125</name>
</gene>
<evidence type="ECO:0000313" key="3">
    <source>
        <dbReference type="EMBL" id="SOC38411.1"/>
    </source>
</evidence>
<evidence type="ECO:0000313" key="4">
    <source>
        <dbReference type="Proteomes" id="UP000219252"/>
    </source>
</evidence>
<proteinExistence type="predicted"/>
<dbReference type="InterPro" id="IPR050644">
    <property type="entry name" value="PG_Glycine_Bridge_Synth"/>
</dbReference>
<dbReference type="AlphaFoldDB" id="A0A285UDM8"/>
<dbReference type="RefSeq" id="WP_097149120.1">
    <property type="nucleotide sequence ID" value="NZ_OBQC01000004.1"/>
</dbReference>
<dbReference type="InterPro" id="IPR038740">
    <property type="entry name" value="BioF2-like_GNAT_dom"/>
</dbReference>
<dbReference type="PANTHER" id="PTHR36174">
    <property type="entry name" value="LIPID II:GLYCINE GLYCYLTRANSFERASE"/>
    <property type="match status" value="1"/>
</dbReference>
<dbReference type="Pfam" id="PF13480">
    <property type="entry name" value="Acetyltransf_6"/>
    <property type="match status" value="1"/>
</dbReference>
<dbReference type="Proteomes" id="UP000219252">
    <property type="component" value="Unassembled WGS sequence"/>
</dbReference>
<dbReference type="OrthoDB" id="116151at2"/>
<reference evidence="4" key="1">
    <citation type="submission" date="2017-08" db="EMBL/GenBank/DDBJ databases">
        <authorList>
            <person name="Varghese N."/>
            <person name="Submissions S."/>
        </authorList>
    </citation>
    <scope>NUCLEOTIDE SEQUENCE [LARGE SCALE GENOMIC DNA]</scope>
    <source>
        <strain evidence="4">JC23</strain>
    </source>
</reference>